<dbReference type="Pfam" id="PF13403">
    <property type="entry name" value="Hint_2"/>
    <property type="match status" value="1"/>
</dbReference>
<name>A0A1L9NYT8_9RHOB</name>
<feature type="compositionally biased region" description="Basic and acidic residues" evidence="1">
    <location>
        <begin position="1"/>
        <end position="20"/>
    </location>
</feature>
<evidence type="ECO:0000256" key="1">
    <source>
        <dbReference type="SAM" id="MobiDB-lite"/>
    </source>
</evidence>
<comment type="caution">
    <text evidence="3">The sequence shown here is derived from an EMBL/GenBank/DDBJ whole genome shotgun (WGS) entry which is preliminary data.</text>
</comment>
<dbReference type="EMBL" id="MLCB01000098">
    <property type="protein sequence ID" value="OJI94440.1"/>
    <property type="molecule type" value="Genomic_DNA"/>
</dbReference>
<gene>
    <name evidence="3" type="ORF">PFRI_13270</name>
</gene>
<dbReference type="AlphaFoldDB" id="A0A1L9NYT8"/>
<feature type="region of interest" description="Disordered" evidence="1">
    <location>
        <begin position="1"/>
        <end position="25"/>
    </location>
</feature>
<organism evidence="3 4">
    <name type="scientific">Planktotalea frisia</name>
    <dbReference type="NCBI Taxonomy" id="696762"/>
    <lineage>
        <taxon>Bacteria</taxon>
        <taxon>Pseudomonadati</taxon>
        <taxon>Pseudomonadota</taxon>
        <taxon>Alphaproteobacteria</taxon>
        <taxon>Rhodobacterales</taxon>
        <taxon>Paracoccaceae</taxon>
        <taxon>Planktotalea</taxon>
    </lineage>
</organism>
<evidence type="ECO:0000313" key="3">
    <source>
        <dbReference type="EMBL" id="OJI94440.1"/>
    </source>
</evidence>
<evidence type="ECO:0000313" key="4">
    <source>
        <dbReference type="Proteomes" id="UP000184514"/>
    </source>
</evidence>
<accession>A0A1L9NYT8</accession>
<protein>
    <recommendedName>
        <fullName evidence="2">Hedgehog/Intein (Hint) domain-containing protein</fullName>
    </recommendedName>
</protein>
<dbReference type="InterPro" id="IPR028992">
    <property type="entry name" value="Hedgehog/Intein_dom"/>
</dbReference>
<evidence type="ECO:0000259" key="2">
    <source>
        <dbReference type="Pfam" id="PF13403"/>
    </source>
</evidence>
<dbReference type="Proteomes" id="UP000184514">
    <property type="component" value="Unassembled WGS sequence"/>
</dbReference>
<feature type="domain" description="Hedgehog/Intein (Hint)" evidence="2">
    <location>
        <begin position="29"/>
        <end position="156"/>
    </location>
</feature>
<proteinExistence type="predicted"/>
<dbReference type="STRING" id="696762.PFRI_13270"/>
<sequence>MEPKMARRVHEDQASEDQKAQENSAHSGLCADTIILTMDGELLARDIAPGDRIITRDAGMVKLLGVRRKRVVCDAVLIKAGSLGHTRPAEDITLPCGTEILIRDWRAIAMYGAAQALIPAHDLQDGEFIKVLPKQELEIVEFIFDKPHVIYAGGLEVGCQSTH</sequence>
<reference evidence="3 4" key="1">
    <citation type="submission" date="2016-10" db="EMBL/GenBank/DDBJ databases">
        <title>Genome sequence of Planktotalea frisia SH6-1.</title>
        <authorList>
            <person name="Poehlein A."/>
            <person name="Bakenhus I."/>
            <person name="Voget S."/>
            <person name="Brinkhoff T."/>
            <person name="Simon M."/>
        </authorList>
    </citation>
    <scope>NUCLEOTIDE SEQUENCE [LARGE SCALE GENOMIC DNA]</scope>
    <source>
        <strain evidence="3 4">SH6-1</strain>
    </source>
</reference>
<keyword evidence="4" id="KW-1185">Reference proteome</keyword>